<feature type="non-terminal residue" evidence="1">
    <location>
        <position position="210"/>
    </location>
</feature>
<reference evidence="1" key="1">
    <citation type="submission" date="2013-08" db="EMBL/GenBank/DDBJ databases">
        <authorList>
            <person name="Mendez C."/>
            <person name="Richter M."/>
            <person name="Ferrer M."/>
            <person name="Sanchez J."/>
        </authorList>
    </citation>
    <scope>NUCLEOTIDE SEQUENCE</scope>
</reference>
<reference evidence="1" key="2">
    <citation type="journal article" date="2014" name="ISME J.">
        <title>Microbial stratification in low pH oxic and suboxic macroscopic growths along an acid mine drainage.</title>
        <authorList>
            <person name="Mendez-Garcia C."/>
            <person name="Mesa V."/>
            <person name="Sprenger R.R."/>
            <person name="Richter M."/>
            <person name="Diez M.S."/>
            <person name="Solano J."/>
            <person name="Bargiela R."/>
            <person name="Golyshina O.V."/>
            <person name="Manteca A."/>
            <person name="Ramos J.L."/>
            <person name="Gallego J.R."/>
            <person name="Llorente I."/>
            <person name="Martins Dos Santos V.A."/>
            <person name="Jensen O.N."/>
            <person name="Pelaez A.I."/>
            <person name="Sanchez J."/>
            <person name="Ferrer M."/>
        </authorList>
    </citation>
    <scope>NUCLEOTIDE SEQUENCE</scope>
</reference>
<name>T0Y3B9_9ZZZZ</name>
<sequence>MAFAIVSNAVFLIRERLQRMDIVSGVAERELVVVQMAYIDHQPDADARARTDLAALRQIPGVRAAALIDQLPFGGSSSNGGIALHPDQQQPTLNASEYFGKNILSTLGVRLIAGRKFLPDEYIDLGAAIAALNSGNAKLLPHTVIITRGLAERLWPGQQALGRSIYMGAAIRLQVVGIVDRLVRPNQFHEGADYSVVLPLRVNLQDGARF</sequence>
<gene>
    <name evidence="1" type="ORF">B1B_19571</name>
</gene>
<protein>
    <submittedName>
        <fullName evidence="1">ABC transporter, permease protein</fullName>
    </submittedName>
</protein>
<proteinExistence type="predicted"/>
<evidence type="ECO:0000313" key="1">
    <source>
        <dbReference type="EMBL" id="EQD26442.1"/>
    </source>
</evidence>
<dbReference type="EMBL" id="AUZY01013149">
    <property type="protein sequence ID" value="EQD26442.1"/>
    <property type="molecule type" value="Genomic_DNA"/>
</dbReference>
<accession>T0Y3B9</accession>
<dbReference type="AlphaFoldDB" id="T0Y3B9"/>
<comment type="caution">
    <text evidence="1">The sequence shown here is derived from an EMBL/GenBank/DDBJ whole genome shotgun (WGS) entry which is preliminary data.</text>
</comment>
<organism evidence="1">
    <name type="scientific">mine drainage metagenome</name>
    <dbReference type="NCBI Taxonomy" id="410659"/>
    <lineage>
        <taxon>unclassified sequences</taxon>
        <taxon>metagenomes</taxon>
        <taxon>ecological metagenomes</taxon>
    </lineage>
</organism>